<dbReference type="GO" id="GO:0003676">
    <property type="term" value="F:nucleic acid binding"/>
    <property type="evidence" value="ECO:0007669"/>
    <property type="project" value="InterPro"/>
</dbReference>
<sequence length="616" mass="64987">MQRVLRAAGLKFLPYSTRGPNIMLCLGGLRGITCAGGGGAAAARPLASALSSRPLVLRTPAFQHQSYLYRTLGAPQLTVVNVFRPSESPAGPTAAVPRSFEKLGLQAPLVSALQGLGISEPTDIQSISIPALMQQPGNYFLASHTGSGKTLAYLLPLVQALKAEEAAGFVPRPKRPRVLVLGPTRELTDQITGVAKRLCHSAKFRATCANAHTSLSQQAKALSGPVDVLVATPTRFLHHVREGNVAYRDIRWLVVDEADTVFGQGWGEEVAKILAPLRAKPDPAHVLLVSATLTKPVQRAIRELVPDAKELKTSTLHRAVSGSSHQFLAQPPGGNKLQLLAEILGADSRRSQKVLVFCNTVDSCRAVEHFAREEGLPCVCYHGEMPPEERQESMATFAAASPSSPGPGGALPIMIATDLAARGLDFPGTVDHVVNFDFPTTSVDYLHRTGRTARAGNKGKITSIVSKRDKVLAQRVEYALERDEPLDALSAEKEVLPPSQIATMQREKANVKVREAEAVLGPKGMAKLRAATAAREGGGGGKLRLRGKGGGQAAGKKKGGAAAAKPTLKGPVRGAARFALMEERLERRNAERGKGRPGGGKGRGGGAGGGGGRGGR</sequence>
<keyword evidence="3" id="KW-0347">Helicase</keyword>
<dbReference type="GO" id="GO:0016787">
    <property type="term" value="F:hydrolase activity"/>
    <property type="evidence" value="ECO:0007669"/>
    <property type="project" value="UniProtKB-KW"/>
</dbReference>
<feature type="short sequence motif" description="Q motif" evidence="5">
    <location>
        <begin position="98"/>
        <end position="126"/>
    </location>
</feature>
<reference evidence="10 11" key="1">
    <citation type="journal article" date="2023" name="Commun. Biol.">
        <title>Reorganization of the ancestral sex-determining regions during the evolution of trioecy in Pleodorina starrii.</title>
        <authorList>
            <person name="Takahashi K."/>
            <person name="Suzuki S."/>
            <person name="Kawai-Toyooka H."/>
            <person name="Yamamoto K."/>
            <person name="Hamaji T."/>
            <person name="Ootsuki R."/>
            <person name="Yamaguchi H."/>
            <person name="Kawachi M."/>
            <person name="Higashiyama T."/>
            <person name="Nozaki H."/>
        </authorList>
    </citation>
    <scope>NUCLEOTIDE SEQUENCE [LARGE SCALE GENOMIC DNA]</scope>
    <source>
        <strain evidence="10 11">NIES-4479</strain>
    </source>
</reference>
<feature type="domain" description="Helicase C-terminal" evidence="8">
    <location>
        <begin position="338"/>
        <end position="496"/>
    </location>
</feature>
<dbReference type="AlphaFoldDB" id="A0A9W6F755"/>
<dbReference type="Pfam" id="PF00271">
    <property type="entry name" value="Helicase_C"/>
    <property type="match status" value="1"/>
</dbReference>
<dbReference type="SMART" id="SM00490">
    <property type="entry name" value="HELICc"/>
    <property type="match status" value="1"/>
</dbReference>
<feature type="region of interest" description="Disordered" evidence="6">
    <location>
        <begin position="535"/>
        <end position="616"/>
    </location>
</feature>
<dbReference type="PROSITE" id="PS51194">
    <property type="entry name" value="HELICASE_CTER"/>
    <property type="match status" value="1"/>
</dbReference>
<dbReference type="SMART" id="SM00487">
    <property type="entry name" value="DEXDc"/>
    <property type="match status" value="1"/>
</dbReference>
<organism evidence="10 11">
    <name type="scientific">Pleodorina starrii</name>
    <dbReference type="NCBI Taxonomy" id="330485"/>
    <lineage>
        <taxon>Eukaryota</taxon>
        <taxon>Viridiplantae</taxon>
        <taxon>Chlorophyta</taxon>
        <taxon>core chlorophytes</taxon>
        <taxon>Chlorophyceae</taxon>
        <taxon>CS clade</taxon>
        <taxon>Chlamydomonadales</taxon>
        <taxon>Volvocaceae</taxon>
        <taxon>Pleodorina</taxon>
    </lineage>
</organism>
<evidence type="ECO:0000313" key="10">
    <source>
        <dbReference type="EMBL" id="GLC58290.1"/>
    </source>
</evidence>
<keyword evidence="4" id="KW-0067">ATP-binding</keyword>
<evidence type="ECO:0000256" key="4">
    <source>
        <dbReference type="ARBA" id="ARBA00022840"/>
    </source>
</evidence>
<keyword evidence="1" id="KW-0547">Nucleotide-binding</keyword>
<dbReference type="InterPro" id="IPR001650">
    <property type="entry name" value="Helicase_C-like"/>
</dbReference>
<feature type="compositionally biased region" description="Basic and acidic residues" evidence="6">
    <location>
        <begin position="580"/>
        <end position="594"/>
    </location>
</feature>
<gene>
    <name evidence="10" type="primary">PLEST005430</name>
    <name evidence="10" type="ORF">PLESTB_001342500</name>
</gene>
<evidence type="ECO:0000256" key="1">
    <source>
        <dbReference type="ARBA" id="ARBA00022741"/>
    </source>
</evidence>
<dbReference type="GO" id="GO:0005524">
    <property type="term" value="F:ATP binding"/>
    <property type="evidence" value="ECO:0007669"/>
    <property type="project" value="UniProtKB-KW"/>
</dbReference>
<evidence type="ECO:0000256" key="2">
    <source>
        <dbReference type="ARBA" id="ARBA00022801"/>
    </source>
</evidence>
<dbReference type="OrthoDB" id="10256233at2759"/>
<feature type="compositionally biased region" description="Gly residues" evidence="6">
    <location>
        <begin position="596"/>
        <end position="616"/>
    </location>
</feature>
<dbReference type="CDD" id="cd18787">
    <property type="entry name" value="SF2_C_DEAD"/>
    <property type="match status" value="1"/>
</dbReference>
<accession>A0A9W6F755</accession>
<dbReference type="InterPro" id="IPR011545">
    <property type="entry name" value="DEAD/DEAH_box_helicase_dom"/>
</dbReference>
<dbReference type="PROSITE" id="PS51195">
    <property type="entry name" value="Q_MOTIF"/>
    <property type="match status" value="1"/>
</dbReference>
<feature type="domain" description="DEAD-box RNA helicase Q" evidence="9">
    <location>
        <begin position="98"/>
        <end position="126"/>
    </location>
</feature>
<dbReference type="GO" id="GO:0003724">
    <property type="term" value="F:RNA helicase activity"/>
    <property type="evidence" value="ECO:0007669"/>
    <property type="project" value="InterPro"/>
</dbReference>
<protein>
    <recommendedName>
        <fullName evidence="12">RNA helicase</fullName>
    </recommendedName>
</protein>
<feature type="compositionally biased region" description="Low complexity" evidence="6">
    <location>
        <begin position="560"/>
        <end position="570"/>
    </location>
</feature>
<dbReference type="PROSITE" id="PS51192">
    <property type="entry name" value="HELICASE_ATP_BIND_1"/>
    <property type="match status" value="1"/>
</dbReference>
<keyword evidence="2" id="KW-0378">Hydrolase</keyword>
<dbReference type="Proteomes" id="UP001165080">
    <property type="component" value="Unassembled WGS sequence"/>
</dbReference>
<feature type="domain" description="Helicase ATP-binding" evidence="7">
    <location>
        <begin position="130"/>
        <end position="311"/>
    </location>
</feature>
<evidence type="ECO:0000256" key="6">
    <source>
        <dbReference type="SAM" id="MobiDB-lite"/>
    </source>
</evidence>
<dbReference type="Pfam" id="PF00270">
    <property type="entry name" value="DEAD"/>
    <property type="match status" value="1"/>
</dbReference>
<keyword evidence="11" id="KW-1185">Reference proteome</keyword>
<proteinExistence type="predicted"/>
<evidence type="ECO:0000259" key="9">
    <source>
        <dbReference type="PROSITE" id="PS51195"/>
    </source>
</evidence>
<dbReference type="EMBL" id="BRXU01000022">
    <property type="protein sequence ID" value="GLC58290.1"/>
    <property type="molecule type" value="Genomic_DNA"/>
</dbReference>
<feature type="compositionally biased region" description="Gly residues" evidence="6">
    <location>
        <begin position="536"/>
        <end position="553"/>
    </location>
</feature>
<dbReference type="CDD" id="cd00268">
    <property type="entry name" value="DEADc"/>
    <property type="match status" value="1"/>
</dbReference>
<name>A0A9W6F755_9CHLO</name>
<evidence type="ECO:0000259" key="7">
    <source>
        <dbReference type="PROSITE" id="PS51192"/>
    </source>
</evidence>
<evidence type="ECO:0000313" key="11">
    <source>
        <dbReference type="Proteomes" id="UP001165080"/>
    </source>
</evidence>
<dbReference type="SUPFAM" id="SSF52540">
    <property type="entry name" value="P-loop containing nucleoside triphosphate hydrolases"/>
    <property type="match status" value="1"/>
</dbReference>
<dbReference type="InterPro" id="IPR014001">
    <property type="entry name" value="Helicase_ATP-bd"/>
</dbReference>
<evidence type="ECO:0000259" key="8">
    <source>
        <dbReference type="PROSITE" id="PS51194"/>
    </source>
</evidence>
<evidence type="ECO:0008006" key="12">
    <source>
        <dbReference type="Google" id="ProtNLM"/>
    </source>
</evidence>
<dbReference type="Gene3D" id="3.40.50.300">
    <property type="entry name" value="P-loop containing nucleotide triphosphate hydrolases"/>
    <property type="match status" value="2"/>
</dbReference>
<evidence type="ECO:0000256" key="5">
    <source>
        <dbReference type="PROSITE-ProRule" id="PRU00552"/>
    </source>
</evidence>
<dbReference type="InterPro" id="IPR027417">
    <property type="entry name" value="P-loop_NTPase"/>
</dbReference>
<dbReference type="InterPro" id="IPR014014">
    <property type="entry name" value="RNA_helicase_DEAD_Q_motif"/>
</dbReference>
<dbReference type="PANTHER" id="PTHR47960">
    <property type="entry name" value="DEAD-BOX ATP-DEPENDENT RNA HELICASE 50"/>
    <property type="match status" value="1"/>
</dbReference>
<evidence type="ECO:0000256" key="3">
    <source>
        <dbReference type="ARBA" id="ARBA00022806"/>
    </source>
</evidence>
<dbReference type="InterPro" id="IPR044742">
    <property type="entry name" value="DEAD/DEAH_RhlB"/>
</dbReference>
<comment type="caution">
    <text evidence="10">The sequence shown here is derived from an EMBL/GenBank/DDBJ whole genome shotgun (WGS) entry which is preliminary data.</text>
</comment>